<accession>A0A814U970</accession>
<feature type="compositionally biased region" description="Low complexity" evidence="1">
    <location>
        <begin position="133"/>
        <end position="145"/>
    </location>
</feature>
<dbReference type="Proteomes" id="UP000663882">
    <property type="component" value="Unassembled WGS sequence"/>
</dbReference>
<feature type="region of interest" description="Disordered" evidence="1">
    <location>
        <begin position="1"/>
        <end position="24"/>
    </location>
</feature>
<evidence type="ECO:0000313" key="2">
    <source>
        <dbReference type="EMBL" id="CAF1170459.1"/>
    </source>
</evidence>
<feature type="compositionally biased region" description="Low complexity" evidence="1">
    <location>
        <begin position="86"/>
        <end position="100"/>
    </location>
</feature>
<proteinExistence type="predicted"/>
<reference evidence="2" key="1">
    <citation type="submission" date="2021-02" db="EMBL/GenBank/DDBJ databases">
        <authorList>
            <person name="Nowell W R."/>
        </authorList>
    </citation>
    <scope>NUCLEOTIDE SEQUENCE</scope>
</reference>
<organism evidence="2">
    <name type="scientific">Rotaria sordida</name>
    <dbReference type="NCBI Taxonomy" id="392033"/>
    <lineage>
        <taxon>Eukaryota</taxon>
        <taxon>Metazoa</taxon>
        <taxon>Spiralia</taxon>
        <taxon>Gnathifera</taxon>
        <taxon>Rotifera</taxon>
        <taxon>Eurotatoria</taxon>
        <taxon>Bdelloidea</taxon>
        <taxon>Philodinida</taxon>
        <taxon>Philodinidae</taxon>
        <taxon>Rotaria</taxon>
    </lineage>
</organism>
<feature type="region of interest" description="Disordered" evidence="1">
    <location>
        <begin position="58"/>
        <end position="100"/>
    </location>
</feature>
<dbReference type="AlphaFoldDB" id="A0A814U970"/>
<gene>
    <name evidence="2" type="ORF">RFH988_LOCUS22943</name>
</gene>
<comment type="caution">
    <text evidence="2">The sequence shown here is derived from an EMBL/GenBank/DDBJ whole genome shotgun (WGS) entry which is preliminary data.</text>
</comment>
<feature type="compositionally biased region" description="Low complexity" evidence="1">
    <location>
        <begin position="58"/>
        <end position="70"/>
    </location>
</feature>
<feature type="region of interest" description="Disordered" evidence="1">
    <location>
        <begin position="129"/>
        <end position="157"/>
    </location>
</feature>
<name>A0A814U970_9BILA</name>
<sequence>MTHSHIHPHPQELRDPSQNSVNLPQEFNLASPDALPQRSRFINNNSNNNVTQPFIVNEENNNPIQQEQPIRTSTSSYRRRQRRYRQQQYQRQNNMNNNNNRFEILSDINNIDENENETDDNDNLVELSTQEPLSSTQLTVTQQQVARRASGYSEYDQ</sequence>
<evidence type="ECO:0000256" key="1">
    <source>
        <dbReference type="SAM" id="MobiDB-lite"/>
    </source>
</evidence>
<dbReference type="EMBL" id="CAJNOO010001561">
    <property type="protein sequence ID" value="CAF1170459.1"/>
    <property type="molecule type" value="Genomic_DNA"/>
</dbReference>
<protein>
    <submittedName>
        <fullName evidence="2">Uncharacterized protein</fullName>
    </submittedName>
</protein>